<feature type="region of interest" description="Disordered" evidence="1">
    <location>
        <begin position="1"/>
        <end position="39"/>
    </location>
</feature>
<evidence type="ECO:0000256" key="1">
    <source>
        <dbReference type="SAM" id="MobiDB-lite"/>
    </source>
</evidence>
<name>A0A873WFP7_9CAUD</name>
<protein>
    <recommendedName>
        <fullName evidence="4">Internal virion protein</fullName>
    </recommendedName>
</protein>
<evidence type="ECO:0000313" key="3">
    <source>
        <dbReference type="Proteomes" id="UP000663393"/>
    </source>
</evidence>
<sequence>MAGPVMQQAPTLQLGRGGMEGGGVGSAPQINPSTQDDGTFNLLMKMGESVLAPMIQKRQSELFLQGAQRVAQGEALKDIVDEQPWYTQIFGESASIQGARTVAQVAQVDKFNAELMGNMDELAALSPEEVGATVNRKMQEFLTGDPLADAVIQQKMVEASGTFYTTHAKAHYKHVQNTMKSQVTGMMIQSAGMFQQAARHRAEGTLSDKDWMQIESKAASSLMPIAGQSQESYWGAVQEATLDALVTQNHHFVGMVFDSGLINEAPPEVRKTLIDERRKYEAITREEAGYGDFGAEIGVLKALAANGQISPKEVVQRVDQLNEQFSLRYGIKSPVFSRDEMSAMLTGNLKKLYANQEAALKARAEGGNDQERALRLATVIAAGGGDMAIHSGLGTASEVQNAVWAATQAISAKGGDPLEFLVGTYNTGDGHVNKHMRNQMESAVRAATAGGEYNGDAFTNAYQLWRGMYDKPNGKAAAQAYLGDNSLRMEKFHMLNSNGTPPEIAFAMAFKEPLTKGRPVSNEEVQGVLTKEVEATGPGFIDRLMGHSPLTNASKGLLASEIAKVYEPLVSIGVDEGTAIKRATDMAAANVDVLGPYAVRRNPGEPNLAALLGTDNKTAGKLFEDAVATAARKQGVEGGIPGTGIGFTDIGPIGVVKKLIKGEKVDAIDATPVGVLSGLWNKTFSEDVGSQFINATAVMTDPESGLPYRVYSVYHTPADGSQPKMIVIDSRELRKGYEASDDFSD</sequence>
<reference evidence="2" key="1">
    <citation type="submission" date="2020-10" db="EMBL/GenBank/DDBJ databases">
        <authorList>
            <person name="Yerushalmy O."/>
            <person name="Gronovich N."/>
            <person name="Alkalay-Oren S."/>
            <person name="Coppenhagen-Glazer S."/>
            <person name="Hazan R."/>
        </authorList>
    </citation>
    <scope>NUCLEOTIDE SEQUENCE</scope>
</reference>
<accession>A0A873WFP7</accession>
<evidence type="ECO:0008006" key="4">
    <source>
        <dbReference type="Google" id="ProtNLM"/>
    </source>
</evidence>
<proteinExistence type="predicted"/>
<organism evidence="2 3">
    <name type="scientific">Providencia phage PSTNGR1</name>
    <dbReference type="NCBI Taxonomy" id="2783542"/>
    <lineage>
        <taxon>Viruses</taxon>
        <taxon>Duplodnaviria</taxon>
        <taxon>Heunggongvirae</taxon>
        <taxon>Uroviricota</taxon>
        <taxon>Caudoviricetes</taxon>
        <taxon>Autographivirales</taxon>
        <taxon>Autonotataviridae</taxon>
        <taxon>Jeruvirus</taxon>
        <taxon>Jeruvirus PSTNGR1</taxon>
    </lineage>
</organism>
<evidence type="ECO:0000313" key="2">
    <source>
        <dbReference type="EMBL" id="QPB11243.1"/>
    </source>
</evidence>
<feature type="compositionally biased region" description="Polar residues" evidence="1">
    <location>
        <begin position="28"/>
        <end position="38"/>
    </location>
</feature>
<dbReference type="EMBL" id="MW145136">
    <property type="protein sequence ID" value="QPB11243.1"/>
    <property type="molecule type" value="Genomic_DNA"/>
</dbReference>
<keyword evidence="3" id="KW-1185">Reference proteome</keyword>
<dbReference type="Proteomes" id="UP000663393">
    <property type="component" value="Segment"/>
</dbReference>
<feature type="compositionally biased region" description="Gly residues" evidence="1">
    <location>
        <begin position="15"/>
        <end position="25"/>
    </location>
</feature>